<keyword evidence="2" id="KW-0294">Fucose metabolism</keyword>
<feature type="transmembrane region" description="Helical" evidence="4">
    <location>
        <begin position="12"/>
        <end position="30"/>
    </location>
</feature>
<dbReference type="GO" id="GO:0006004">
    <property type="term" value="P:fucose metabolic process"/>
    <property type="evidence" value="ECO:0007669"/>
    <property type="project" value="UniProtKB-KW"/>
</dbReference>
<evidence type="ECO:0000256" key="1">
    <source>
        <dbReference type="ARBA" id="ARBA00022679"/>
    </source>
</evidence>
<evidence type="ECO:0000256" key="3">
    <source>
        <dbReference type="ARBA" id="ARBA00023277"/>
    </source>
</evidence>
<keyword evidence="4" id="KW-1133">Transmembrane helix</keyword>
<dbReference type="GO" id="GO:0016740">
    <property type="term" value="F:transferase activity"/>
    <property type="evidence" value="ECO:0007669"/>
    <property type="project" value="UniProtKB-KW"/>
</dbReference>
<evidence type="ECO:0000313" key="5">
    <source>
        <dbReference type="EMBL" id="TIC91659.1"/>
    </source>
</evidence>
<evidence type="ECO:0008006" key="7">
    <source>
        <dbReference type="Google" id="ProtNLM"/>
    </source>
</evidence>
<accession>A0A4T0VHR9</accession>
<dbReference type="InterPro" id="IPR019378">
    <property type="entry name" value="GDP-Fuc_O-FucTrfase"/>
</dbReference>
<reference evidence="5 6" key="1">
    <citation type="journal article" date="2019" name="Genome Biol. Evol.">
        <title>Genomic Plasticity Mediated by Transposable Elements in the Plant Pathogenic Fungus Colletotrichum higginsianum.</title>
        <authorList>
            <person name="Tsushima A."/>
            <person name="Gan P."/>
            <person name="Kumakura N."/>
            <person name="Narusaka M."/>
            <person name="Takano Y."/>
            <person name="Narusaka Y."/>
            <person name="Shirasu K."/>
        </authorList>
    </citation>
    <scope>NUCLEOTIDE SEQUENCE [LARGE SCALE GENOMIC DNA]</scope>
    <source>
        <strain evidence="5 6">MAFF305635-RFP</strain>
    </source>
</reference>
<evidence type="ECO:0000256" key="4">
    <source>
        <dbReference type="SAM" id="Phobius"/>
    </source>
</evidence>
<keyword evidence="4" id="KW-0472">Membrane</keyword>
<dbReference type="Proteomes" id="UP000305883">
    <property type="component" value="Unassembled WGS sequence"/>
</dbReference>
<dbReference type="Gene3D" id="3.40.50.11350">
    <property type="match status" value="1"/>
</dbReference>
<organism evidence="5 6">
    <name type="scientific">Colletotrichum higginsianum</name>
    <dbReference type="NCBI Taxonomy" id="80884"/>
    <lineage>
        <taxon>Eukaryota</taxon>
        <taxon>Fungi</taxon>
        <taxon>Dikarya</taxon>
        <taxon>Ascomycota</taxon>
        <taxon>Pezizomycotina</taxon>
        <taxon>Sordariomycetes</taxon>
        <taxon>Hypocreomycetidae</taxon>
        <taxon>Glomerellales</taxon>
        <taxon>Glomerellaceae</taxon>
        <taxon>Colletotrichum</taxon>
        <taxon>Colletotrichum destructivum species complex</taxon>
    </lineage>
</organism>
<keyword evidence="4" id="KW-0812">Transmembrane</keyword>
<evidence type="ECO:0000313" key="6">
    <source>
        <dbReference type="Proteomes" id="UP000305883"/>
    </source>
</evidence>
<dbReference type="OrthoDB" id="20368at2759"/>
<dbReference type="EMBL" id="MWPZ01000009">
    <property type="protein sequence ID" value="TIC91659.1"/>
    <property type="molecule type" value="Genomic_DNA"/>
</dbReference>
<name>A0A4T0VHR9_9PEZI</name>
<protein>
    <recommendedName>
        <fullName evidence="7">Alternative oxidase</fullName>
    </recommendedName>
</protein>
<dbReference type="AlphaFoldDB" id="A0A4T0VHR9"/>
<keyword evidence="1" id="KW-0808">Transferase</keyword>
<evidence type="ECO:0000256" key="2">
    <source>
        <dbReference type="ARBA" id="ARBA00023253"/>
    </source>
</evidence>
<dbReference type="CDD" id="cd11296">
    <property type="entry name" value="O-FucT_like"/>
    <property type="match status" value="1"/>
</dbReference>
<comment type="caution">
    <text evidence="5">The sequence shown here is derived from an EMBL/GenBank/DDBJ whole genome shotgun (WGS) entry which is preliminary data.</text>
</comment>
<keyword evidence="3" id="KW-0119">Carbohydrate metabolism</keyword>
<sequence length="467" mass="52315">MGFSVLYTSRRFARYIAVTVAVVIFLILGIQTRVQQVDYGLSIQATSAANDIFDFPPIESEAIKSVCAATEWDTRTAMKVVFTCENSVGGVGNIRNSVLNCVRYAMLAGGSLVMPRIVARDDSDINVIRTGERRELGYMFDVEHFVESLRLSCPQLRLYNNTDAAFKVLGQPRTFTMGLFPESLVDENGVPNTGISHPEQWKGKLYEWLGQVDTQMGPTGQPTQGPFTVELGRSYLSFPIYSDGDSFATSFGDILKFRTDTRQLATKTLRRMAEQFNFESTLLEAVSAAKNTSPPKSPILENAYFGAHLRVERDALINWSPTMEMWAWSDYGKQTTAYMEQAINANLSLIYVASGETAHIETFKTEAATKGITVIKKQDILGKDLEKLDKLAWDQQALVDYLVMLRASQFGGVAHSSFAWNVALKRHLFVKDPKKSYLDGPQMLSDEFSQVYGEPRKYPEYASCLWP</sequence>
<dbReference type="Pfam" id="PF10250">
    <property type="entry name" value="O-FucT"/>
    <property type="match status" value="1"/>
</dbReference>
<proteinExistence type="predicted"/>
<gene>
    <name evidence="5" type="ORF">CH35J_010993</name>
</gene>